<gene>
    <name evidence="1" type="ORF">DAT39_023214</name>
</gene>
<dbReference type="OrthoDB" id="8938325at2759"/>
<accession>A0A8J4TA11</accession>
<dbReference type="EMBL" id="QNUK01001501">
    <property type="protein sequence ID" value="KAF5880284.1"/>
    <property type="molecule type" value="Genomic_DNA"/>
</dbReference>
<dbReference type="AlphaFoldDB" id="A0A8J4TA11"/>
<feature type="non-terminal residue" evidence="1">
    <location>
        <position position="1"/>
    </location>
</feature>
<protein>
    <submittedName>
        <fullName evidence="1">Uncharacterized protein</fullName>
    </submittedName>
</protein>
<feature type="non-terminal residue" evidence="1">
    <location>
        <position position="220"/>
    </location>
</feature>
<comment type="caution">
    <text evidence="1">The sequence shown here is derived from an EMBL/GenBank/DDBJ whole genome shotgun (WGS) entry which is preliminary data.</text>
</comment>
<proteinExistence type="predicted"/>
<name>A0A8J4TA11_CLAMG</name>
<keyword evidence="2" id="KW-1185">Reference proteome</keyword>
<reference evidence="1" key="1">
    <citation type="submission" date="2020-07" db="EMBL/GenBank/DDBJ databases">
        <title>Clarias magur genome sequencing, assembly and annotation.</title>
        <authorList>
            <person name="Kushwaha B."/>
            <person name="Kumar R."/>
            <person name="Das P."/>
            <person name="Joshi C.G."/>
            <person name="Kumar D."/>
            <person name="Nagpure N.S."/>
            <person name="Pandey M."/>
            <person name="Agarwal S."/>
            <person name="Srivastava S."/>
            <person name="Singh M."/>
            <person name="Sahoo L."/>
            <person name="Jayasankar P."/>
            <person name="Meher P.K."/>
            <person name="Koringa P.G."/>
            <person name="Iquebal M.A."/>
            <person name="Das S.P."/>
            <person name="Bit A."/>
            <person name="Patnaik S."/>
            <person name="Patel N."/>
            <person name="Shah T.M."/>
            <person name="Hinsu A."/>
            <person name="Jena J.K."/>
        </authorList>
    </citation>
    <scope>NUCLEOTIDE SEQUENCE</scope>
    <source>
        <strain evidence="1">CIFAMagur01</strain>
        <tissue evidence="1">Testis</tissue>
    </source>
</reference>
<sequence length="220" mass="24574">VPQPWLLVSPEVLTLSGSVQLNCSPHGVKASQCYFYPERNNTNLKLSPSCQLSVTGSELIRWTGRSSPGTLHIICYYVMDNTIRIPSPHSLPAPVTVLNQKPVLSVPHDDQFDELRLVCEIPASESVRADFSCNLYTGENPQPYLTQTSHKRQSGKPVCIFTAQRNDLFRRLQSVKSDEVSCDYSLTSDPTARSLMSQKHNITHFFPELTPSSTTNRPPT</sequence>
<evidence type="ECO:0000313" key="2">
    <source>
        <dbReference type="Proteomes" id="UP000727407"/>
    </source>
</evidence>
<organism evidence="1 2">
    <name type="scientific">Clarias magur</name>
    <name type="common">Asian catfish</name>
    <name type="synonym">Macropteronotus magur</name>
    <dbReference type="NCBI Taxonomy" id="1594786"/>
    <lineage>
        <taxon>Eukaryota</taxon>
        <taxon>Metazoa</taxon>
        <taxon>Chordata</taxon>
        <taxon>Craniata</taxon>
        <taxon>Vertebrata</taxon>
        <taxon>Euteleostomi</taxon>
        <taxon>Actinopterygii</taxon>
        <taxon>Neopterygii</taxon>
        <taxon>Teleostei</taxon>
        <taxon>Ostariophysi</taxon>
        <taxon>Siluriformes</taxon>
        <taxon>Clariidae</taxon>
        <taxon>Clarias</taxon>
    </lineage>
</organism>
<dbReference type="Proteomes" id="UP000727407">
    <property type="component" value="Unassembled WGS sequence"/>
</dbReference>
<evidence type="ECO:0000313" key="1">
    <source>
        <dbReference type="EMBL" id="KAF5880284.1"/>
    </source>
</evidence>